<organism evidence="1">
    <name type="scientific">Oryza punctata</name>
    <name type="common">Red rice</name>
    <dbReference type="NCBI Taxonomy" id="4537"/>
    <lineage>
        <taxon>Eukaryota</taxon>
        <taxon>Viridiplantae</taxon>
        <taxon>Streptophyta</taxon>
        <taxon>Embryophyta</taxon>
        <taxon>Tracheophyta</taxon>
        <taxon>Spermatophyta</taxon>
        <taxon>Magnoliopsida</taxon>
        <taxon>Liliopsida</taxon>
        <taxon>Poales</taxon>
        <taxon>Poaceae</taxon>
        <taxon>BOP clade</taxon>
        <taxon>Oryzoideae</taxon>
        <taxon>Oryzeae</taxon>
        <taxon>Oryzinae</taxon>
        <taxon>Oryza</taxon>
    </lineage>
</organism>
<name>A0A0E0LVF5_ORYPU</name>
<dbReference type="Gramene" id="OPUNC08G14560.1">
    <property type="protein sequence ID" value="OPUNC08G14560.1"/>
    <property type="gene ID" value="OPUNC08G14560"/>
</dbReference>
<dbReference type="AlphaFoldDB" id="A0A0E0LVF5"/>
<dbReference type="Proteomes" id="UP000026962">
    <property type="component" value="Chromosome 8"/>
</dbReference>
<proteinExistence type="predicted"/>
<protein>
    <submittedName>
        <fullName evidence="1">Uncharacterized protein</fullName>
    </submittedName>
</protein>
<evidence type="ECO:0000313" key="2">
    <source>
        <dbReference type="Proteomes" id="UP000026962"/>
    </source>
</evidence>
<sequence>MGEEEEDPDSLRAFQMIACGNLLDPAVIQFVPNLSFRTATTADAAPPLPPTLPERFFWTICLSTSPHRSLRPTRTGCRNQRTNMSARSVVACLQRGRQSEHHCGNNRVRVRREEGGREKGQAGLGTYFASTIAVDNSGVV</sequence>
<keyword evidence="2" id="KW-1185">Reference proteome</keyword>
<dbReference type="EnsemblPlants" id="OPUNC08G14560.1">
    <property type="protein sequence ID" value="OPUNC08G14560.1"/>
    <property type="gene ID" value="OPUNC08G14560"/>
</dbReference>
<reference evidence="1" key="2">
    <citation type="submission" date="2018-05" db="EMBL/GenBank/DDBJ databases">
        <title>OpunRS2 (Oryza punctata Reference Sequence Version 2).</title>
        <authorList>
            <person name="Zhang J."/>
            <person name="Kudrna D."/>
            <person name="Lee S."/>
            <person name="Talag J."/>
            <person name="Welchert J."/>
            <person name="Wing R.A."/>
        </authorList>
    </citation>
    <scope>NUCLEOTIDE SEQUENCE [LARGE SCALE GENOMIC DNA]</scope>
</reference>
<accession>A0A0E0LVF5</accession>
<dbReference type="HOGENOM" id="CLU_1838406_0_0_1"/>
<reference evidence="1" key="1">
    <citation type="submission" date="2015-04" db="UniProtKB">
        <authorList>
            <consortium name="EnsemblPlants"/>
        </authorList>
    </citation>
    <scope>IDENTIFICATION</scope>
</reference>
<evidence type="ECO:0000313" key="1">
    <source>
        <dbReference type="EnsemblPlants" id="OPUNC08G14560.1"/>
    </source>
</evidence>